<comment type="caution">
    <text evidence="2">The sequence shown here is derived from an EMBL/GenBank/DDBJ whole genome shotgun (WGS) entry which is preliminary data.</text>
</comment>
<reference evidence="2 3" key="1">
    <citation type="submission" date="2021-01" db="EMBL/GenBank/DDBJ databases">
        <title>WGS of actinomycetes isolated from Thailand.</title>
        <authorList>
            <person name="Thawai C."/>
        </authorList>
    </citation>
    <scope>NUCLEOTIDE SEQUENCE [LARGE SCALE GENOMIC DNA]</scope>
    <source>
        <strain evidence="2 3">CA1R205</strain>
    </source>
</reference>
<name>A0ABS1NBT6_9ACTN</name>
<accession>A0ABS1NBT6</accession>
<evidence type="ECO:0000256" key="1">
    <source>
        <dbReference type="SAM" id="MobiDB-lite"/>
    </source>
</evidence>
<organism evidence="2 3">
    <name type="scientific">Streptomyces coffeae</name>
    <dbReference type="NCBI Taxonomy" id="621382"/>
    <lineage>
        <taxon>Bacteria</taxon>
        <taxon>Bacillati</taxon>
        <taxon>Actinomycetota</taxon>
        <taxon>Actinomycetes</taxon>
        <taxon>Kitasatosporales</taxon>
        <taxon>Streptomycetaceae</taxon>
        <taxon>Streptomyces</taxon>
    </lineage>
</organism>
<gene>
    <name evidence="2" type="ORF">JK363_12820</name>
</gene>
<keyword evidence="3" id="KW-1185">Reference proteome</keyword>
<dbReference type="EMBL" id="JAERRF010000006">
    <property type="protein sequence ID" value="MBL1097549.1"/>
    <property type="molecule type" value="Genomic_DNA"/>
</dbReference>
<evidence type="ECO:0000313" key="2">
    <source>
        <dbReference type="EMBL" id="MBL1097549.1"/>
    </source>
</evidence>
<sequence>MNQDRRREEPGEDGRAIPRDLPDQQAQDGPDPLDVEGADPAPDHAEDVPDLDESGTGRRGKPQTGSVHPEQPVPDEPSG</sequence>
<feature type="region of interest" description="Disordered" evidence="1">
    <location>
        <begin position="1"/>
        <end position="79"/>
    </location>
</feature>
<feature type="compositionally biased region" description="Basic and acidic residues" evidence="1">
    <location>
        <begin position="1"/>
        <end position="22"/>
    </location>
</feature>
<proteinExistence type="predicted"/>
<evidence type="ECO:0000313" key="3">
    <source>
        <dbReference type="Proteomes" id="UP000634229"/>
    </source>
</evidence>
<dbReference type="RefSeq" id="WP_201874947.1">
    <property type="nucleotide sequence ID" value="NZ_JAERRF010000006.1"/>
</dbReference>
<protein>
    <submittedName>
        <fullName evidence="2">Uncharacterized protein</fullName>
    </submittedName>
</protein>
<dbReference type="Proteomes" id="UP000634229">
    <property type="component" value="Unassembled WGS sequence"/>
</dbReference>